<reference evidence="2" key="2">
    <citation type="journal article" date="2023" name="Proc. Natl. Acad. Sci. U.S.A.">
        <title>A global phylogenomic analysis of the shiitake genus Lentinula.</title>
        <authorList>
            <person name="Sierra-Patev S."/>
            <person name="Min B."/>
            <person name="Naranjo-Ortiz M."/>
            <person name="Looney B."/>
            <person name="Konkel Z."/>
            <person name="Slot J.C."/>
            <person name="Sakamoto Y."/>
            <person name="Steenwyk J.L."/>
            <person name="Rokas A."/>
            <person name="Carro J."/>
            <person name="Camarero S."/>
            <person name="Ferreira P."/>
            <person name="Molpeceres G."/>
            <person name="Ruiz-Duenas F.J."/>
            <person name="Serrano A."/>
            <person name="Henrissat B."/>
            <person name="Drula E."/>
            <person name="Hughes K.W."/>
            <person name="Mata J.L."/>
            <person name="Ishikawa N.K."/>
            <person name="Vargas-Isla R."/>
            <person name="Ushijima S."/>
            <person name="Smith C.A."/>
            <person name="Donoghue J."/>
            <person name="Ahrendt S."/>
            <person name="Andreopoulos W."/>
            <person name="He G."/>
            <person name="LaButti K."/>
            <person name="Lipzen A."/>
            <person name="Ng V."/>
            <person name="Riley R."/>
            <person name="Sandor L."/>
            <person name="Barry K."/>
            <person name="Martinez A.T."/>
            <person name="Xiao Y."/>
            <person name="Gibbons J.G."/>
            <person name="Terashima K."/>
            <person name="Grigoriev I.V."/>
            <person name="Hibbett D."/>
        </authorList>
    </citation>
    <scope>NUCLEOTIDE SEQUENCE</scope>
    <source>
        <strain evidence="2">ET3784</strain>
    </source>
</reference>
<comment type="caution">
    <text evidence="2">The sequence shown here is derived from an EMBL/GenBank/DDBJ whole genome shotgun (WGS) entry which is preliminary data.</text>
</comment>
<evidence type="ECO:0000256" key="1">
    <source>
        <dbReference type="SAM" id="MobiDB-lite"/>
    </source>
</evidence>
<sequence>MAETTDVVGVEHDTSQWFANASSFQLHQPIFNYNASTSQPGSVPGSNTAPSPSSSNQLTRTKFPTESELYSQLLLLKKRGYPLWIPAPSQPIPVEFKKKGVRIGDVGILTTTGGFDYLFNACLPHNDPANSAGLPEGFEPLIVDQGHISQWQDMYPPGSHVSSRWANIQVMPLPQSQAKIPGVPDEFGAGMSFVPRRSTGALLILPEGASSTDHKSRDEFRDYGIIWAKKWFQFANSPPYSRGTKNLYLVTGCDKTRAWGVACFLDAPVGSVIMHFVPTAGELPKYRFARRDYAEVQSGSDTFGNHSGCIFTRGFKIAIRQRPVIRTKTSIKVTNFPELNPDVNDIFQSQNNVRSFSSWGRMLGHRGGGTSSDLVDEDVSDRDSHPFRAQVYHPSDDINDWILRQFPQVDIAMTHDEDLSAVINEDETEVPTTKEFIRRLSNYLTFSEDGDICTAYFNVPRSPVKVIALQVSMESWKEGQDQHVISNLNDMSVDTRHSPYQNKAATLALNNLEIGRATLHREHVFLVFCENVCTLVHTVVKISDEISHGKLDPRLESDWETLCLILQEIFSFTSRFCARHAVFRLTIPRSI</sequence>
<dbReference type="EMBL" id="JANVFO010000126">
    <property type="protein sequence ID" value="KAJ3711084.1"/>
    <property type="molecule type" value="Genomic_DNA"/>
</dbReference>
<gene>
    <name evidence="2" type="ORF">DFJ43DRAFT_1228557</name>
</gene>
<evidence type="ECO:0000313" key="2">
    <source>
        <dbReference type="EMBL" id="KAJ3711084.1"/>
    </source>
</evidence>
<organism evidence="2 3">
    <name type="scientific">Lentinula guzmanii</name>
    <dbReference type="NCBI Taxonomy" id="2804957"/>
    <lineage>
        <taxon>Eukaryota</taxon>
        <taxon>Fungi</taxon>
        <taxon>Dikarya</taxon>
        <taxon>Basidiomycota</taxon>
        <taxon>Agaricomycotina</taxon>
        <taxon>Agaricomycetes</taxon>
        <taxon>Agaricomycetidae</taxon>
        <taxon>Agaricales</taxon>
        <taxon>Marasmiineae</taxon>
        <taxon>Omphalotaceae</taxon>
        <taxon>Lentinula</taxon>
    </lineage>
</organism>
<dbReference type="Proteomes" id="UP001176059">
    <property type="component" value="Unassembled WGS sequence"/>
</dbReference>
<proteinExistence type="predicted"/>
<dbReference type="AlphaFoldDB" id="A0AA38MUB3"/>
<protein>
    <submittedName>
        <fullName evidence="2">Uncharacterized protein</fullName>
    </submittedName>
</protein>
<evidence type="ECO:0000313" key="3">
    <source>
        <dbReference type="Proteomes" id="UP001176059"/>
    </source>
</evidence>
<keyword evidence="3" id="KW-1185">Reference proteome</keyword>
<name>A0AA38MUB3_9AGAR</name>
<feature type="region of interest" description="Disordered" evidence="1">
    <location>
        <begin position="35"/>
        <end position="62"/>
    </location>
</feature>
<accession>A0AA38MUB3</accession>
<reference evidence="2" key="1">
    <citation type="submission" date="2022-08" db="EMBL/GenBank/DDBJ databases">
        <authorList>
            <consortium name="DOE Joint Genome Institute"/>
            <person name="Min B."/>
            <person name="Sierra-Patev S."/>
            <person name="Naranjo-Ortiz M."/>
            <person name="Looney B."/>
            <person name="Konkel Z."/>
            <person name="Slot J.C."/>
            <person name="Sakamoto Y."/>
            <person name="Steenwyk J.L."/>
            <person name="Rokas A."/>
            <person name="Carro J."/>
            <person name="Camarero S."/>
            <person name="Ferreira P."/>
            <person name="Molpeceres G."/>
            <person name="Ruiz-duenas F.J."/>
            <person name="Serrano A."/>
            <person name="Henrissat B."/>
            <person name="Drula E."/>
            <person name="Hughes K.W."/>
            <person name="Mata J.L."/>
            <person name="Ishikawa N.K."/>
            <person name="Vargas-Isla R."/>
            <person name="Ushijima S."/>
            <person name="Smith C.A."/>
            <person name="Ahrendt S."/>
            <person name="Andreopoulos W."/>
            <person name="He G."/>
            <person name="LaButti K."/>
            <person name="Lipzen A."/>
            <person name="Ng V."/>
            <person name="Riley R."/>
            <person name="Sandor L."/>
            <person name="Barry K."/>
            <person name="Martinez A.T."/>
            <person name="Xiao Y."/>
            <person name="Gibbons J.G."/>
            <person name="Terashima K."/>
            <person name="Hibbett D.S."/>
            <person name="Grigoriev I.V."/>
        </authorList>
    </citation>
    <scope>NUCLEOTIDE SEQUENCE</scope>
    <source>
        <strain evidence="2">ET3784</strain>
    </source>
</reference>